<proteinExistence type="inferred from homology"/>
<dbReference type="Gene3D" id="3.30.70.580">
    <property type="entry name" value="Pseudouridine synthase I, catalytic domain, N-terminal subdomain"/>
    <property type="match status" value="1"/>
</dbReference>
<dbReference type="GO" id="GO:0003723">
    <property type="term" value="F:RNA binding"/>
    <property type="evidence" value="ECO:0007669"/>
    <property type="project" value="InterPro"/>
</dbReference>
<evidence type="ECO:0000313" key="5">
    <source>
        <dbReference type="EMBL" id="KKL83340.1"/>
    </source>
</evidence>
<dbReference type="HAMAP" id="MF_00171">
    <property type="entry name" value="TruA"/>
    <property type="match status" value="1"/>
</dbReference>
<sequence length="269" mass="30633">MRQKQHTYLIGIQYLGFRYSGWQIQPGHRTIEGMLSKTLKFIMPDETFKILGAGRTDSKVSALHMAFELFLKNPIVDFNAFLNLFNQNLPPDIRALTLEPITQKFNIIKDAKTKEYVYLFSYGAKNHPFCAPFLANIQEVLNIELMKKAARLFEGSHDFLNYTVKDKGNSETNREILSCVLQENSILSASFFPAKSYALHIKASGFLRYQIRMIMGALIQLGKGDITLNQISASLNEKTISRFTYIAPGSGLHLNQLEFKGFEESFIPE</sequence>
<protein>
    <recommendedName>
        <fullName evidence="4">Pseudouridine synthase I TruA alpha/beta domain-containing protein</fullName>
    </recommendedName>
</protein>
<evidence type="ECO:0000259" key="4">
    <source>
        <dbReference type="Pfam" id="PF01416"/>
    </source>
</evidence>
<evidence type="ECO:0000256" key="1">
    <source>
        <dbReference type="ARBA" id="ARBA00009375"/>
    </source>
</evidence>
<dbReference type="Gene3D" id="3.30.70.660">
    <property type="entry name" value="Pseudouridine synthase I, catalytic domain, C-terminal subdomain"/>
    <property type="match status" value="1"/>
</dbReference>
<dbReference type="PANTHER" id="PTHR11142:SF0">
    <property type="entry name" value="TRNA PSEUDOURIDINE SYNTHASE-LIKE 1"/>
    <property type="match status" value="1"/>
</dbReference>
<dbReference type="InterPro" id="IPR020097">
    <property type="entry name" value="PsdUridine_synth_TruA_a/b_dom"/>
</dbReference>
<dbReference type="GO" id="GO:0031119">
    <property type="term" value="P:tRNA pseudouridine synthesis"/>
    <property type="evidence" value="ECO:0007669"/>
    <property type="project" value="TreeGrafter"/>
</dbReference>
<dbReference type="InterPro" id="IPR020103">
    <property type="entry name" value="PsdUridine_synth_cat_dom_sf"/>
</dbReference>
<keyword evidence="3" id="KW-0413">Isomerase</keyword>
<dbReference type="NCBIfam" id="TIGR00071">
    <property type="entry name" value="hisT_truA"/>
    <property type="match status" value="1"/>
</dbReference>
<gene>
    <name evidence="5" type="ORF">LCGC14_1975740</name>
</gene>
<dbReference type="GO" id="GO:0009982">
    <property type="term" value="F:pseudouridine synthase activity"/>
    <property type="evidence" value="ECO:0007669"/>
    <property type="project" value="InterPro"/>
</dbReference>
<dbReference type="InterPro" id="IPR001406">
    <property type="entry name" value="PsdUridine_synth_TruA"/>
</dbReference>
<dbReference type="InterPro" id="IPR020095">
    <property type="entry name" value="PsdUridine_synth_TruA_C"/>
</dbReference>
<evidence type="ECO:0000256" key="3">
    <source>
        <dbReference type="ARBA" id="ARBA00023235"/>
    </source>
</evidence>
<comment type="caution">
    <text evidence="5">The sequence shown here is derived from an EMBL/GenBank/DDBJ whole genome shotgun (WGS) entry which is preliminary data.</text>
</comment>
<dbReference type="SUPFAM" id="SSF55120">
    <property type="entry name" value="Pseudouridine synthase"/>
    <property type="match status" value="1"/>
</dbReference>
<reference evidence="5" key="1">
    <citation type="journal article" date="2015" name="Nature">
        <title>Complex archaea that bridge the gap between prokaryotes and eukaryotes.</title>
        <authorList>
            <person name="Spang A."/>
            <person name="Saw J.H."/>
            <person name="Jorgensen S.L."/>
            <person name="Zaremba-Niedzwiedzka K."/>
            <person name="Martijn J."/>
            <person name="Lind A.E."/>
            <person name="van Eijk R."/>
            <person name="Schleper C."/>
            <person name="Guy L."/>
            <person name="Ettema T.J."/>
        </authorList>
    </citation>
    <scope>NUCLEOTIDE SEQUENCE</scope>
</reference>
<name>A0A0F9HNU1_9ZZZZ</name>
<evidence type="ECO:0000256" key="2">
    <source>
        <dbReference type="ARBA" id="ARBA00022694"/>
    </source>
</evidence>
<dbReference type="PIRSF" id="PIRSF001430">
    <property type="entry name" value="tRNA_psdUrid_synth"/>
    <property type="match status" value="1"/>
</dbReference>
<comment type="similarity">
    <text evidence="1">Belongs to the tRNA pseudouridine synthase TruA family.</text>
</comment>
<dbReference type="InterPro" id="IPR020094">
    <property type="entry name" value="TruA/RsuA/RluB/E/F_N"/>
</dbReference>
<accession>A0A0F9HNU1</accession>
<keyword evidence="2" id="KW-0819">tRNA processing</keyword>
<dbReference type="EMBL" id="LAZR01022007">
    <property type="protein sequence ID" value="KKL83340.1"/>
    <property type="molecule type" value="Genomic_DNA"/>
</dbReference>
<feature type="domain" description="Pseudouridine synthase I TruA alpha/beta" evidence="4">
    <location>
        <begin position="149"/>
        <end position="258"/>
    </location>
</feature>
<dbReference type="Pfam" id="PF01416">
    <property type="entry name" value="PseudoU_synth_1"/>
    <property type="match status" value="1"/>
</dbReference>
<dbReference type="AlphaFoldDB" id="A0A0F9HNU1"/>
<organism evidence="5">
    <name type="scientific">marine sediment metagenome</name>
    <dbReference type="NCBI Taxonomy" id="412755"/>
    <lineage>
        <taxon>unclassified sequences</taxon>
        <taxon>metagenomes</taxon>
        <taxon>ecological metagenomes</taxon>
    </lineage>
</organism>
<dbReference type="PANTHER" id="PTHR11142">
    <property type="entry name" value="PSEUDOURIDYLATE SYNTHASE"/>
    <property type="match status" value="1"/>
</dbReference>